<dbReference type="PANTHER" id="PTHR42748">
    <property type="entry name" value="NITROGEN METABOLITE REPRESSION PROTEIN NMRA FAMILY MEMBER"/>
    <property type="match status" value="1"/>
</dbReference>
<proteinExistence type="inferred from homology"/>
<dbReference type="PANTHER" id="PTHR42748:SF7">
    <property type="entry name" value="NMRA LIKE REDOX SENSOR 1-RELATED"/>
    <property type="match status" value="1"/>
</dbReference>
<dbReference type="EMBL" id="NBWU01000007">
    <property type="protein sequence ID" value="PCE62891.1"/>
    <property type="molecule type" value="Genomic_DNA"/>
</dbReference>
<accession>A0A2A4G384</accession>
<dbReference type="AlphaFoldDB" id="A0A2A4G384"/>
<name>A0A2A4G384_9FLAO</name>
<evidence type="ECO:0000313" key="4">
    <source>
        <dbReference type="EMBL" id="PCE62891.1"/>
    </source>
</evidence>
<dbReference type="InterPro" id="IPR051164">
    <property type="entry name" value="NmrA-like_oxidored"/>
</dbReference>
<organism evidence="4 5">
    <name type="scientific">Sediminicola luteus</name>
    <dbReference type="NCBI Taxonomy" id="319238"/>
    <lineage>
        <taxon>Bacteria</taxon>
        <taxon>Pseudomonadati</taxon>
        <taxon>Bacteroidota</taxon>
        <taxon>Flavobacteriia</taxon>
        <taxon>Flavobacteriales</taxon>
        <taxon>Flavobacteriaceae</taxon>
        <taxon>Sediminicola</taxon>
    </lineage>
</organism>
<evidence type="ECO:0000256" key="1">
    <source>
        <dbReference type="ARBA" id="ARBA00006328"/>
    </source>
</evidence>
<keyword evidence="2" id="KW-0521">NADP</keyword>
<dbReference type="Pfam" id="PF05368">
    <property type="entry name" value="NmrA"/>
    <property type="match status" value="1"/>
</dbReference>
<evidence type="ECO:0000313" key="5">
    <source>
        <dbReference type="Proteomes" id="UP000219559"/>
    </source>
</evidence>
<dbReference type="OrthoDB" id="9780595at2"/>
<feature type="domain" description="NmrA-like" evidence="3">
    <location>
        <begin position="2"/>
        <end position="257"/>
    </location>
</feature>
<gene>
    <name evidence="4" type="ORF">B7P33_16580</name>
</gene>
<reference evidence="4 5" key="1">
    <citation type="submission" date="2017-04" db="EMBL/GenBank/DDBJ databases">
        <title>A new member of the family Flavobacteriaceae isolated from ascidians.</title>
        <authorList>
            <person name="Chen L."/>
        </authorList>
    </citation>
    <scope>NUCLEOTIDE SEQUENCE [LARGE SCALE GENOMIC DNA]</scope>
    <source>
        <strain evidence="4 5">HQA918</strain>
    </source>
</reference>
<keyword evidence="5" id="KW-1185">Reference proteome</keyword>
<dbReference type="RefSeq" id="WP_097441001.1">
    <property type="nucleotide sequence ID" value="NZ_KZ300477.1"/>
</dbReference>
<comment type="caution">
    <text evidence="4">The sequence shown here is derived from an EMBL/GenBank/DDBJ whole genome shotgun (WGS) entry which is preliminary data.</text>
</comment>
<sequence>MEQQIFVSGATGFQGRPTAQLLQKKGYTVNTLSPSTKSPKKQEDLRVYPGSLDSHDALGKALNGVEKAVFGLPLIFDLEQAISYTQNFIATAELAGVRLVVFNTGFDLPQNETGLLALDLKIAIAKLFKASSLKVITLMPDIYIDNLVAPWSLPLIVQQNIMPYPVPADALVPWISHNDLARFTVAALERPELAGQTLPIGGQLHSGEEIAQAISAHLGKSVDFIPVAPDDFEAQLKDGFGTLAAQEIANLYRYVAANLNHLQSKPFTTTQTVLGVTPQSLNEWVNTVKWP</sequence>
<dbReference type="Proteomes" id="UP000219559">
    <property type="component" value="Unassembled WGS sequence"/>
</dbReference>
<evidence type="ECO:0000259" key="3">
    <source>
        <dbReference type="Pfam" id="PF05368"/>
    </source>
</evidence>
<protein>
    <submittedName>
        <fullName evidence="4">NmrA family transcriptional regulator</fullName>
    </submittedName>
</protein>
<evidence type="ECO:0000256" key="2">
    <source>
        <dbReference type="ARBA" id="ARBA00022857"/>
    </source>
</evidence>
<dbReference type="SUPFAM" id="SSF51735">
    <property type="entry name" value="NAD(P)-binding Rossmann-fold domains"/>
    <property type="match status" value="1"/>
</dbReference>
<dbReference type="Gene3D" id="3.40.50.720">
    <property type="entry name" value="NAD(P)-binding Rossmann-like Domain"/>
    <property type="match status" value="1"/>
</dbReference>
<comment type="similarity">
    <text evidence="1">Belongs to the NmrA-type oxidoreductase family.</text>
</comment>
<dbReference type="InterPro" id="IPR008030">
    <property type="entry name" value="NmrA-like"/>
</dbReference>
<dbReference type="InterPro" id="IPR036291">
    <property type="entry name" value="NAD(P)-bd_dom_sf"/>
</dbReference>